<evidence type="ECO:0000313" key="4">
    <source>
        <dbReference type="EMBL" id="TDQ00923.1"/>
    </source>
</evidence>
<reference evidence="4 5" key="1">
    <citation type="submission" date="2019-03" db="EMBL/GenBank/DDBJ databases">
        <title>Genomic Encyclopedia of Type Strains, Phase IV (KMG-IV): sequencing the most valuable type-strain genomes for metagenomic binning, comparative biology and taxonomic classification.</title>
        <authorList>
            <person name="Goeker M."/>
        </authorList>
    </citation>
    <scope>NUCLEOTIDE SEQUENCE [LARGE SCALE GENOMIC DNA]</scope>
    <source>
        <strain evidence="4 5">DSM 45361</strain>
    </source>
</reference>
<dbReference type="InterPro" id="IPR016181">
    <property type="entry name" value="Acyl_CoA_acyltransferase"/>
</dbReference>
<keyword evidence="5" id="KW-1185">Reference proteome</keyword>
<dbReference type="GO" id="GO:0016747">
    <property type="term" value="F:acyltransferase activity, transferring groups other than amino-acyl groups"/>
    <property type="evidence" value="ECO:0007669"/>
    <property type="project" value="InterPro"/>
</dbReference>
<dbReference type="RefSeq" id="WP_133849572.1">
    <property type="nucleotide sequence ID" value="NZ_SNXZ01000002.1"/>
</dbReference>
<accession>A0A4R6SH29</accession>
<name>A0A4R6SH29_LABRH</name>
<organism evidence="4 5">
    <name type="scientific">Labedaea rhizosphaerae</name>
    <dbReference type="NCBI Taxonomy" id="598644"/>
    <lineage>
        <taxon>Bacteria</taxon>
        <taxon>Bacillati</taxon>
        <taxon>Actinomycetota</taxon>
        <taxon>Actinomycetes</taxon>
        <taxon>Pseudonocardiales</taxon>
        <taxon>Pseudonocardiaceae</taxon>
        <taxon>Labedaea</taxon>
    </lineage>
</organism>
<dbReference type="PANTHER" id="PTHR43877">
    <property type="entry name" value="AMINOALKYLPHOSPHONATE N-ACETYLTRANSFERASE-RELATED-RELATED"/>
    <property type="match status" value="1"/>
</dbReference>
<dbReference type="Gene3D" id="3.40.630.30">
    <property type="match status" value="1"/>
</dbReference>
<evidence type="ECO:0000259" key="3">
    <source>
        <dbReference type="PROSITE" id="PS51186"/>
    </source>
</evidence>
<dbReference type="SUPFAM" id="SSF55729">
    <property type="entry name" value="Acyl-CoA N-acyltransferases (Nat)"/>
    <property type="match status" value="1"/>
</dbReference>
<dbReference type="AlphaFoldDB" id="A0A4R6SH29"/>
<dbReference type="InterPro" id="IPR050832">
    <property type="entry name" value="Bact_Acetyltransf"/>
</dbReference>
<evidence type="ECO:0000256" key="1">
    <source>
        <dbReference type="ARBA" id="ARBA00022679"/>
    </source>
</evidence>
<proteinExistence type="predicted"/>
<keyword evidence="2 4" id="KW-0012">Acyltransferase</keyword>
<feature type="domain" description="N-acetyltransferase" evidence="3">
    <location>
        <begin position="2"/>
        <end position="162"/>
    </location>
</feature>
<dbReference type="PROSITE" id="PS51186">
    <property type="entry name" value="GNAT"/>
    <property type="match status" value="1"/>
</dbReference>
<sequence length="165" mass="17947">MIEVRLAEAADGDVLGEIHAAGWAAAYAPFFPPEFASANVADRLTRWHKRIAEHPGEILLAALDGRPLALSWFGPSPTRDGLGEVIGFYGHPDGWGSGIAAALMTATLEHMRANGFAVAHLWTARDTPQSRRFYTKCGFAETGATRTHDFGEGHLLAQVEYQRDC</sequence>
<dbReference type="InterPro" id="IPR000182">
    <property type="entry name" value="GNAT_dom"/>
</dbReference>
<comment type="caution">
    <text evidence="4">The sequence shown here is derived from an EMBL/GenBank/DDBJ whole genome shotgun (WGS) entry which is preliminary data.</text>
</comment>
<dbReference type="Pfam" id="PF00583">
    <property type="entry name" value="Acetyltransf_1"/>
    <property type="match status" value="1"/>
</dbReference>
<gene>
    <name evidence="4" type="ORF">EV186_102789</name>
</gene>
<dbReference type="OrthoDB" id="5243635at2"/>
<protein>
    <submittedName>
        <fullName evidence="4">L-amino acid N-acyltransferase YncA</fullName>
    </submittedName>
</protein>
<dbReference type="CDD" id="cd04301">
    <property type="entry name" value="NAT_SF"/>
    <property type="match status" value="1"/>
</dbReference>
<evidence type="ECO:0000256" key="2">
    <source>
        <dbReference type="ARBA" id="ARBA00023315"/>
    </source>
</evidence>
<dbReference type="Proteomes" id="UP000295444">
    <property type="component" value="Unassembled WGS sequence"/>
</dbReference>
<keyword evidence="1 4" id="KW-0808">Transferase</keyword>
<dbReference type="EMBL" id="SNXZ01000002">
    <property type="protein sequence ID" value="TDQ00923.1"/>
    <property type="molecule type" value="Genomic_DNA"/>
</dbReference>
<evidence type="ECO:0000313" key="5">
    <source>
        <dbReference type="Proteomes" id="UP000295444"/>
    </source>
</evidence>